<accession>A0ABS4RZ66</accession>
<comment type="caution">
    <text evidence="1">The sequence shown here is derived from an EMBL/GenBank/DDBJ whole genome shotgun (WGS) entry which is preliminary data.</text>
</comment>
<name>A0ABS4RZ66_PAEXY</name>
<evidence type="ECO:0000313" key="2">
    <source>
        <dbReference type="Proteomes" id="UP000810207"/>
    </source>
</evidence>
<evidence type="ECO:0000313" key="1">
    <source>
        <dbReference type="EMBL" id="MBP2248183.1"/>
    </source>
</evidence>
<reference evidence="1 2" key="1">
    <citation type="submission" date="2021-03" db="EMBL/GenBank/DDBJ databases">
        <title>Genomic Encyclopedia of Type Strains, Phase IV (KMG-IV): sequencing the most valuable type-strain genomes for metagenomic binning, comparative biology and taxonomic classification.</title>
        <authorList>
            <person name="Goeker M."/>
        </authorList>
    </citation>
    <scope>NUCLEOTIDE SEQUENCE [LARGE SCALE GENOMIC DNA]</scope>
    <source>
        <strain evidence="1 2">DSM 21292</strain>
    </source>
</reference>
<proteinExistence type="predicted"/>
<organism evidence="1 2">
    <name type="scientific">Paenibacillus xylanexedens</name>
    <dbReference type="NCBI Taxonomy" id="528191"/>
    <lineage>
        <taxon>Bacteria</taxon>
        <taxon>Bacillati</taxon>
        <taxon>Bacillota</taxon>
        <taxon>Bacilli</taxon>
        <taxon>Bacillales</taxon>
        <taxon>Paenibacillaceae</taxon>
        <taxon>Paenibacillus</taxon>
    </lineage>
</organism>
<keyword evidence="2" id="KW-1185">Reference proteome</keyword>
<sequence length="35" mass="4116">MLKKTLNKLNNLNAAVKFEPYIDKLNEEVQLELKI</sequence>
<gene>
    <name evidence="1" type="ORF">J2Z28_004853</name>
</gene>
<protein>
    <submittedName>
        <fullName evidence="1">Uncharacterized protein</fullName>
    </submittedName>
</protein>
<dbReference type="EMBL" id="JAGIKV010000021">
    <property type="protein sequence ID" value="MBP2248183.1"/>
    <property type="molecule type" value="Genomic_DNA"/>
</dbReference>
<dbReference type="Proteomes" id="UP000810207">
    <property type="component" value="Unassembled WGS sequence"/>
</dbReference>